<name>A0AAW6G789_BACUN</name>
<evidence type="ECO:0000313" key="3">
    <source>
        <dbReference type="Proteomes" id="UP001218502"/>
    </source>
</evidence>
<dbReference type="EMBL" id="JAQNQY010000028">
    <property type="protein sequence ID" value="MDC1754428.1"/>
    <property type="molecule type" value="Genomic_DNA"/>
</dbReference>
<evidence type="ECO:0000313" key="2">
    <source>
        <dbReference type="EMBL" id="MDC1754428.1"/>
    </source>
</evidence>
<feature type="region of interest" description="Disordered" evidence="1">
    <location>
        <begin position="1"/>
        <end position="25"/>
    </location>
</feature>
<comment type="caution">
    <text evidence="2">The sequence shown here is derived from an EMBL/GenBank/DDBJ whole genome shotgun (WGS) entry which is preliminary data.</text>
</comment>
<gene>
    <name evidence="2" type="ORF">POY80_18495</name>
</gene>
<dbReference type="Proteomes" id="UP001218502">
    <property type="component" value="Unassembled WGS sequence"/>
</dbReference>
<evidence type="ECO:0000256" key="1">
    <source>
        <dbReference type="SAM" id="MobiDB-lite"/>
    </source>
</evidence>
<reference evidence="2" key="1">
    <citation type="submission" date="2022-10" db="EMBL/GenBank/DDBJ databases">
        <title>Human gut microbiome strain richness.</title>
        <authorList>
            <person name="Chen-Liaw A."/>
        </authorList>
    </citation>
    <scope>NUCLEOTIDE SEQUENCE</scope>
    <source>
        <strain evidence="2">A1_m1001262Bd0_191120</strain>
    </source>
</reference>
<sequence length="366" mass="41864">MDHAQPAGIHRQAQGKHRGCRTLQTTEGDERVTLEHIGLIIHTRTTMAEETDKIVCFEERPHLFNQPDTDFKAEVVASGLKEGGYDAERTLISRRGDMRRGFSKDIQEIRSEYSHYDLTDYLYLHVNRRSIYDALPEGIFHKNLHQSGKVSKEQVLDEIRIHREEEFFARRFFKPFEISLDHLLVAFQNKERRIDEMNVHADFVSIFSGQWPVLKLLPLHLAVMLVHLLPYLEQITASLAKTGECMSILTGVPVRLKRGDKCVTEAPPGLLPRLGRCLLGDTMVAGNRFADGTYRLLLEIGPLSAWKMETFFPGAANNRILNALMELFLPSDKEVQVRYIIQQEDARFRLGTPDGQCAYLGISTYL</sequence>
<dbReference type="InterPro" id="IPR010732">
    <property type="entry name" value="T6SS_TssG-like"/>
</dbReference>
<dbReference type="AlphaFoldDB" id="A0AAW6G789"/>
<dbReference type="Pfam" id="PF06996">
    <property type="entry name" value="T6SS_TssG"/>
    <property type="match status" value="1"/>
</dbReference>
<accession>A0AAW6G789</accession>
<proteinExistence type="predicted"/>
<organism evidence="2 3">
    <name type="scientific">Bacteroides uniformis</name>
    <dbReference type="NCBI Taxonomy" id="820"/>
    <lineage>
        <taxon>Bacteria</taxon>
        <taxon>Pseudomonadati</taxon>
        <taxon>Bacteroidota</taxon>
        <taxon>Bacteroidia</taxon>
        <taxon>Bacteroidales</taxon>
        <taxon>Bacteroidaceae</taxon>
        <taxon>Bacteroides</taxon>
    </lineage>
</organism>
<protein>
    <submittedName>
        <fullName evidence="2">Type VI secretion system baseplate subunit TssG</fullName>
    </submittedName>
</protein>